<dbReference type="InterPro" id="IPR058163">
    <property type="entry name" value="LysR-type_TF_proteobact-type"/>
</dbReference>
<evidence type="ECO:0000256" key="1">
    <source>
        <dbReference type="ARBA" id="ARBA00009437"/>
    </source>
</evidence>
<dbReference type="GO" id="GO:0043565">
    <property type="term" value="F:sequence-specific DNA binding"/>
    <property type="evidence" value="ECO:0007669"/>
    <property type="project" value="TreeGrafter"/>
</dbReference>
<dbReference type="KEGG" id="cfh:C1707_07715"/>
<reference evidence="7 8" key="1">
    <citation type="submission" date="2017-12" db="EMBL/GenBank/DDBJ databases">
        <title>The genome sequence of Caulobacter flavus CGMCC1 15093.</title>
        <authorList>
            <person name="Gao J."/>
            <person name="Mao X."/>
            <person name="Sun J."/>
        </authorList>
    </citation>
    <scope>NUCLEOTIDE SEQUENCE [LARGE SCALE GENOMIC DNA]</scope>
    <source>
        <strain evidence="7 8">CGMCC1 15093</strain>
    </source>
</reference>
<evidence type="ECO:0000313" key="7">
    <source>
        <dbReference type="EMBL" id="PLR11199.1"/>
    </source>
</evidence>
<dbReference type="OrthoDB" id="9786526at2"/>
<dbReference type="FunFam" id="1.10.10.10:FF:000001">
    <property type="entry name" value="LysR family transcriptional regulator"/>
    <property type="match status" value="1"/>
</dbReference>
<evidence type="ECO:0000256" key="4">
    <source>
        <dbReference type="ARBA" id="ARBA00023163"/>
    </source>
</evidence>
<feature type="domain" description="HTH lysR-type" evidence="5">
    <location>
        <begin position="7"/>
        <end position="64"/>
    </location>
</feature>
<dbReference type="Gene3D" id="1.10.10.10">
    <property type="entry name" value="Winged helix-like DNA-binding domain superfamily/Winged helix DNA-binding domain"/>
    <property type="match status" value="1"/>
</dbReference>
<comment type="similarity">
    <text evidence="1">Belongs to the LysR transcriptional regulatory family.</text>
</comment>
<dbReference type="SUPFAM" id="SSF46785">
    <property type="entry name" value="Winged helix' DNA-binding domain"/>
    <property type="match status" value="1"/>
</dbReference>
<dbReference type="PROSITE" id="PS50931">
    <property type="entry name" value="HTH_LYSR"/>
    <property type="match status" value="1"/>
</dbReference>
<dbReference type="Gene3D" id="3.40.190.290">
    <property type="match status" value="1"/>
</dbReference>
<gene>
    <name evidence="6" type="ORF">C1707_07715</name>
    <name evidence="7" type="ORF">CFHF_16180</name>
</gene>
<keyword evidence="3" id="KW-0238">DNA-binding</keyword>
<dbReference type="RefSeq" id="WP_101714030.1">
    <property type="nucleotide sequence ID" value="NZ_CP026100.1"/>
</dbReference>
<dbReference type="GO" id="GO:0003700">
    <property type="term" value="F:DNA-binding transcription factor activity"/>
    <property type="evidence" value="ECO:0007669"/>
    <property type="project" value="InterPro"/>
</dbReference>
<dbReference type="EMBL" id="CP026100">
    <property type="protein sequence ID" value="AYV46147.1"/>
    <property type="molecule type" value="Genomic_DNA"/>
</dbReference>
<accession>A0A2N5CR55</accession>
<reference evidence="6 9" key="2">
    <citation type="submission" date="2018-01" db="EMBL/GenBank/DDBJ databases">
        <title>Complete genome sequence of Caulobacter flavus RHGG3.</title>
        <authorList>
            <person name="Yang E."/>
        </authorList>
    </citation>
    <scope>NUCLEOTIDE SEQUENCE [LARGE SCALE GENOMIC DNA]</scope>
    <source>
        <strain evidence="6 9">RHGG3</strain>
    </source>
</reference>
<dbReference type="AlphaFoldDB" id="A0A2N5CR55"/>
<dbReference type="Pfam" id="PF03466">
    <property type="entry name" value="LysR_substrate"/>
    <property type="match status" value="1"/>
</dbReference>
<evidence type="ECO:0000259" key="5">
    <source>
        <dbReference type="PROSITE" id="PS50931"/>
    </source>
</evidence>
<dbReference type="InterPro" id="IPR000847">
    <property type="entry name" value="LysR_HTH_N"/>
</dbReference>
<name>A0A2N5CR55_9CAUL</name>
<protein>
    <submittedName>
        <fullName evidence="7">LysR family transcriptional regulator</fullName>
    </submittedName>
</protein>
<organism evidence="7 8">
    <name type="scientific">Caulobacter flavus</name>
    <dbReference type="NCBI Taxonomy" id="1679497"/>
    <lineage>
        <taxon>Bacteria</taxon>
        <taxon>Pseudomonadati</taxon>
        <taxon>Pseudomonadota</taxon>
        <taxon>Alphaproteobacteria</taxon>
        <taxon>Caulobacterales</taxon>
        <taxon>Caulobacteraceae</taxon>
        <taxon>Caulobacter</taxon>
    </lineage>
</organism>
<dbReference type="GO" id="GO:0006351">
    <property type="term" value="P:DNA-templated transcription"/>
    <property type="evidence" value="ECO:0007669"/>
    <property type="project" value="TreeGrafter"/>
</dbReference>
<keyword evidence="2" id="KW-0805">Transcription regulation</keyword>
<dbReference type="SUPFAM" id="SSF53850">
    <property type="entry name" value="Periplasmic binding protein-like II"/>
    <property type="match status" value="1"/>
</dbReference>
<proteinExistence type="inferred from homology"/>
<evidence type="ECO:0000256" key="3">
    <source>
        <dbReference type="ARBA" id="ARBA00023125"/>
    </source>
</evidence>
<dbReference type="Proteomes" id="UP000234483">
    <property type="component" value="Unassembled WGS sequence"/>
</dbReference>
<dbReference type="FunFam" id="3.40.190.290:FF:000001">
    <property type="entry name" value="Transcriptional regulator, LysR family"/>
    <property type="match status" value="1"/>
</dbReference>
<dbReference type="PANTHER" id="PTHR30537">
    <property type="entry name" value="HTH-TYPE TRANSCRIPTIONAL REGULATOR"/>
    <property type="match status" value="1"/>
</dbReference>
<dbReference type="Pfam" id="PF00126">
    <property type="entry name" value="HTH_1"/>
    <property type="match status" value="1"/>
</dbReference>
<keyword evidence="9" id="KW-1185">Reference proteome</keyword>
<evidence type="ECO:0000313" key="6">
    <source>
        <dbReference type="EMBL" id="AYV46147.1"/>
    </source>
</evidence>
<dbReference type="InterPro" id="IPR036390">
    <property type="entry name" value="WH_DNA-bd_sf"/>
</dbReference>
<evidence type="ECO:0000313" key="8">
    <source>
        <dbReference type="Proteomes" id="UP000234483"/>
    </source>
</evidence>
<sequence>MARQEINRTAEMEVFVRVVEQGGFSAAARSLRMTPSAVSKLVARLEARLGARLVNRSTRKLILTAEGQTFHERSLRVLADLDEAERAVAASAVPRGRVRVNASVPFGQHFLLPLAPQFLDAHPDIQLDITVTDQVIDLMDERADVAIRVGPMRASQLMARRIAQSRMVLVASPGYLARAGAPEHPDELPRHELVTFNFARHCDSWPFQIDGEGVFRPVHGRAEVGDGESARTLALAGQGIARLSVIHVGPDIAAGRLVPVLEAFNPGDIEQIHAVYVGHGGQLPARVRAFIDWLAGAMTVGRSEPAALDRFGVLPA</sequence>
<dbReference type="InterPro" id="IPR036388">
    <property type="entry name" value="WH-like_DNA-bd_sf"/>
</dbReference>
<keyword evidence="4" id="KW-0804">Transcription</keyword>
<evidence type="ECO:0000313" key="9">
    <source>
        <dbReference type="Proteomes" id="UP000281192"/>
    </source>
</evidence>
<dbReference type="PANTHER" id="PTHR30537:SF71">
    <property type="entry name" value="TRANSCRIPTIONAL REGULATORY PROTEIN"/>
    <property type="match status" value="1"/>
</dbReference>
<dbReference type="InterPro" id="IPR005119">
    <property type="entry name" value="LysR_subst-bd"/>
</dbReference>
<evidence type="ECO:0000256" key="2">
    <source>
        <dbReference type="ARBA" id="ARBA00023015"/>
    </source>
</evidence>
<dbReference type="EMBL" id="PJRQ01000035">
    <property type="protein sequence ID" value="PLR11199.1"/>
    <property type="molecule type" value="Genomic_DNA"/>
</dbReference>
<dbReference type="Proteomes" id="UP000281192">
    <property type="component" value="Chromosome"/>
</dbReference>